<comment type="caution">
    <text evidence="1">The sequence shown here is derived from an EMBL/GenBank/DDBJ whole genome shotgun (WGS) entry which is preliminary data.</text>
</comment>
<reference evidence="1" key="1">
    <citation type="submission" date="2023-07" db="EMBL/GenBank/DDBJ databases">
        <title>Sorghum-associated microbial communities from plants grown in Nebraska, USA.</title>
        <authorList>
            <person name="Schachtman D."/>
        </authorList>
    </citation>
    <scope>NUCLEOTIDE SEQUENCE</scope>
    <source>
        <strain evidence="1">BE330</strain>
    </source>
</reference>
<evidence type="ECO:0000313" key="2">
    <source>
        <dbReference type="Proteomes" id="UP001185331"/>
    </source>
</evidence>
<proteinExistence type="predicted"/>
<organism evidence="1 2">
    <name type="scientific">Deinococcus soli</name>
    <name type="common">ex Cha et al. 2016</name>
    <dbReference type="NCBI Taxonomy" id="1309411"/>
    <lineage>
        <taxon>Bacteria</taxon>
        <taxon>Thermotogati</taxon>
        <taxon>Deinococcota</taxon>
        <taxon>Deinococci</taxon>
        <taxon>Deinococcales</taxon>
        <taxon>Deinococcaceae</taxon>
        <taxon>Deinococcus</taxon>
    </lineage>
</organism>
<evidence type="ECO:0000313" key="1">
    <source>
        <dbReference type="EMBL" id="MDR6218916.1"/>
    </source>
</evidence>
<accession>A0AAE4BNP1</accession>
<dbReference type="Proteomes" id="UP001185331">
    <property type="component" value="Unassembled WGS sequence"/>
</dbReference>
<protein>
    <submittedName>
        <fullName evidence="1">Uncharacterized protein</fullName>
    </submittedName>
</protein>
<name>A0AAE4BNP1_9DEIO</name>
<sequence>MNRPANLDELYLLHVRDGQTLLGRVSGVALAQWDGPAQPAYRVTYLDGTFEYLPVAQVDLNQLGQYDTLRAQQLAPQASG</sequence>
<dbReference type="AlphaFoldDB" id="A0AAE4BNP1"/>
<gene>
    <name evidence="1" type="ORF">J2Y00_002513</name>
</gene>
<dbReference type="EMBL" id="JAVDQK010000005">
    <property type="protein sequence ID" value="MDR6218916.1"/>
    <property type="molecule type" value="Genomic_DNA"/>
</dbReference>
<dbReference type="RefSeq" id="WP_309853731.1">
    <property type="nucleotide sequence ID" value="NZ_JAVDQJ010000004.1"/>
</dbReference>